<evidence type="ECO:0000256" key="1">
    <source>
        <dbReference type="SAM" id="MobiDB-lite"/>
    </source>
</evidence>
<dbReference type="Proteomes" id="UP000007797">
    <property type="component" value="Unassembled WGS sequence"/>
</dbReference>
<evidence type="ECO:0000256" key="2">
    <source>
        <dbReference type="SAM" id="Phobius"/>
    </source>
</evidence>
<dbReference type="SUPFAM" id="SSF52058">
    <property type="entry name" value="L domain-like"/>
    <property type="match status" value="1"/>
</dbReference>
<feature type="compositionally biased region" description="Low complexity" evidence="1">
    <location>
        <begin position="632"/>
        <end position="650"/>
    </location>
</feature>
<evidence type="ECO:0000313" key="4">
    <source>
        <dbReference type="EMBL" id="EGG17822.1"/>
    </source>
</evidence>
<keyword evidence="2" id="KW-1133">Transmembrane helix</keyword>
<name>F4Q4H3_CACFS</name>
<sequence>MSECTVNVDALLPDSELASIVFLIQQYGQSQLPQDQSICSELDVVCEHDSVTGLDHLQQIHLKDTFTGSSTFPNASIELDLPLLRSLSMVDIGATKNTSINILSKIRNLKTLASLVIMVPNSLLIDYLSTFFYTFTHYSISGDGTISPIPSDFPTNMFGLSDIFLVDPIGPQSIDIVEKSFPSVYSVELDIFSDFDIDLGLDSTALYNVDIARRSQVGRLNLTFGNNSNLIQLFLTGSILLSGNSDLKDLQHLFTIETSVGQMTTYPFTAFPPALGKLLIRNASFEVMPSLQIPSNLTILEISSSQLTGSIVSNYLFENVMPGFNLNLAYNPGLTIAIPEEWCQFVSLNLLGTNIASAPDCFYCYYNVTNPKIQLSLTIPPNLVCNVTFKSMFLIAYYGYIAVEGELLGWGIPQASGVGVPNKRIVYDIGRNVVGPPMPFNITFVGQNYTFSVLEAGVLAIRSSVVLKSSGDVNEIVIQLFTINNYLTHNVTLVDRNNATCTVKNITASTITCTIPKSIQLSPSYTVLVANEYDATTLRSTFDYPTVTSVSYTASSRTLVLYGFYGSPITPPLTITVADTIDCSGSASSLRITCILASVPPAGPANLYISLGGLEFKSSTLLYFNSSNSGNNGTTTTGSTTTGTTSTTTGGNNGETPQEKCTRLTFDCYGHGQCDINGQCQCDETYNQIDNCLTKYINTNITPNATNPTVSFDIDGIDFQFEINSIQELDYDSSSVLQEILLLNQPWNVSVSSDNITTTADYTLNTTQIVANNSLFSSLVVESQVSFSSIARTIPFGNRNLDLAPNSIKVGFTIGNWSYTSNLATLRVVFKSIINNDQSVTFDCEKQSINSFTKDELSESIQYLRVVKDNIQFSGRFIDFVVSDGRVTYSKTELISSTPIDNSDDQSIALIGINLPQCSSCQLDPDFTPLLIDKGGDSGCKESQSNTWKIIVGVVVGGVALIAIAVGSIILIKKKSIAQTYENRLSSLNKSRD</sequence>
<dbReference type="AlphaFoldDB" id="F4Q4H3"/>
<gene>
    <name evidence="4" type="ORF">DFA_08823</name>
</gene>
<dbReference type="GeneID" id="14869548"/>
<feature type="transmembrane region" description="Helical" evidence="2">
    <location>
        <begin position="950"/>
        <end position="972"/>
    </location>
</feature>
<keyword evidence="2" id="KW-0472">Membrane</keyword>
<dbReference type="PANTHER" id="PTHR24032">
    <property type="entry name" value="EGF-LIKE DOMAIN-CONTAINING PROTEIN-RELATED-RELATED"/>
    <property type="match status" value="1"/>
</dbReference>
<dbReference type="Pfam" id="PF22933">
    <property type="entry name" value="ComC_SSD"/>
    <property type="match status" value="1"/>
</dbReference>
<dbReference type="KEGG" id="dfa:DFA_08823"/>
<keyword evidence="2" id="KW-0812">Transmembrane</keyword>
<keyword evidence="5" id="KW-1185">Reference proteome</keyword>
<dbReference type="InterPro" id="IPR054484">
    <property type="entry name" value="ComC_SSD"/>
</dbReference>
<evidence type="ECO:0000313" key="5">
    <source>
        <dbReference type="Proteomes" id="UP000007797"/>
    </source>
</evidence>
<dbReference type="InterPro" id="IPR053331">
    <property type="entry name" value="EGF-like_comC"/>
</dbReference>
<organism evidence="4 5">
    <name type="scientific">Cavenderia fasciculata</name>
    <name type="common">Slime mold</name>
    <name type="synonym">Dictyostelium fasciculatum</name>
    <dbReference type="NCBI Taxonomy" id="261658"/>
    <lineage>
        <taxon>Eukaryota</taxon>
        <taxon>Amoebozoa</taxon>
        <taxon>Evosea</taxon>
        <taxon>Eumycetozoa</taxon>
        <taxon>Dictyostelia</taxon>
        <taxon>Acytosteliales</taxon>
        <taxon>Cavenderiaceae</taxon>
        <taxon>Cavenderia</taxon>
    </lineage>
</organism>
<reference evidence="5" key="1">
    <citation type="journal article" date="2011" name="Genome Res.">
        <title>Phylogeny-wide analysis of social amoeba genomes highlights ancient origins for complex intercellular communication.</title>
        <authorList>
            <person name="Heidel A.J."/>
            <person name="Lawal H.M."/>
            <person name="Felder M."/>
            <person name="Schilde C."/>
            <person name="Helps N.R."/>
            <person name="Tunggal B."/>
            <person name="Rivero F."/>
            <person name="John U."/>
            <person name="Schleicher M."/>
            <person name="Eichinger L."/>
            <person name="Platzer M."/>
            <person name="Noegel A.A."/>
            <person name="Schaap P."/>
            <person name="Gloeckner G."/>
        </authorList>
    </citation>
    <scope>NUCLEOTIDE SEQUENCE [LARGE SCALE GENOMIC DNA]</scope>
    <source>
        <strain evidence="5">SH3</strain>
    </source>
</reference>
<dbReference type="PANTHER" id="PTHR24032:SF16">
    <property type="entry name" value="EGF-LIKE DOMAIN-CONTAINING PROTEIN"/>
    <property type="match status" value="1"/>
</dbReference>
<evidence type="ECO:0000259" key="3">
    <source>
        <dbReference type="Pfam" id="PF22933"/>
    </source>
</evidence>
<dbReference type="RefSeq" id="XP_004356306.1">
    <property type="nucleotide sequence ID" value="XM_004356253.1"/>
</dbReference>
<proteinExistence type="predicted"/>
<dbReference type="EMBL" id="GL883021">
    <property type="protein sequence ID" value="EGG17822.1"/>
    <property type="molecule type" value="Genomic_DNA"/>
</dbReference>
<feature type="region of interest" description="Disordered" evidence="1">
    <location>
        <begin position="632"/>
        <end position="656"/>
    </location>
</feature>
<feature type="domain" description="ComC supersandwich" evidence="3">
    <location>
        <begin position="698"/>
        <end position="928"/>
    </location>
</feature>
<protein>
    <recommendedName>
        <fullName evidence="3">ComC supersandwich domain-containing protein</fullName>
    </recommendedName>
</protein>
<accession>F4Q4H3</accession>